<evidence type="ECO:0000313" key="1">
    <source>
        <dbReference type="EMBL" id="EIW85624.1"/>
    </source>
</evidence>
<name>A0A5M3N3N5_CONPW</name>
<dbReference type="AlphaFoldDB" id="A0A5M3N3N5"/>
<evidence type="ECO:0000313" key="2">
    <source>
        <dbReference type="Proteomes" id="UP000053558"/>
    </source>
</evidence>
<reference evidence="2" key="1">
    <citation type="journal article" date="2012" name="Science">
        <title>The Paleozoic origin of enzymatic lignin decomposition reconstructed from 31 fungal genomes.</title>
        <authorList>
            <person name="Floudas D."/>
            <person name="Binder M."/>
            <person name="Riley R."/>
            <person name="Barry K."/>
            <person name="Blanchette R.A."/>
            <person name="Henrissat B."/>
            <person name="Martinez A.T."/>
            <person name="Otillar R."/>
            <person name="Spatafora J.W."/>
            <person name="Yadav J.S."/>
            <person name="Aerts A."/>
            <person name="Benoit I."/>
            <person name="Boyd A."/>
            <person name="Carlson A."/>
            <person name="Copeland A."/>
            <person name="Coutinho P.M."/>
            <person name="de Vries R.P."/>
            <person name="Ferreira P."/>
            <person name="Findley K."/>
            <person name="Foster B."/>
            <person name="Gaskell J."/>
            <person name="Glotzer D."/>
            <person name="Gorecki P."/>
            <person name="Heitman J."/>
            <person name="Hesse C."/>
            <person name="Hori C."/>
            <person name="Igarashi K."/>
            <person name="Jurgens J.A."/>
            <person name="Kallen N."/>
            <person name="Kersten P."/>
            <person name="Kohler A."/>
            <person name="Kuees U."/>
            <person name="Kumar T.K.A."/>
            <person name="Kuo A."/>
            <person name="LaButti K."/>
            <person name="Larrondo L.F."/>
            <person name="Lindquist E."/>
            <person name="Ling A."/>
            <person name="Lombard V."/>
            <person name="Lucas S."/>
            <person name="Lundell T."/>
            <person name="Martin R."/>
            <person name="McLaughlin D.J."/>
            <person name="Morgenstern I."/>
            <person name="Morin E."/>
            <person name="Murat C."/>
            <person name="Nagy L.G."/>
            <person name="Nolan M."/>
            <person name="Ohm R.A."/>
            <person name="Patyshakuliyeva A."/>
            <person name="Rokas A."/>
            <person name="Ruiz-Duenas F.J."/>
            <person name="Sabat G."/>
            <person name="Salamov A."/>
            <person name="Samejima M."/>
            <person name="Schmutz J."/>
            <person name="Slot J.C."/>
            <person name="St John F."/>
            <person name="Stenlid J."/>
            <person name="Sun H."/>
            <person name="Sun S."/>
            <person name="Syed K."/>
            <person name="Tsang A."/>
            <person name="Wiebenga A."/>
            <person name="Young D."/>
            <person name="Pisabarro A."/>
            <person name="Eastwood D.C."/>
            <person name="Martin F."/>
            <person name="Cullen D."/>
            <person name="Grigoriev I.V."/>
            <person name="Hibbett D.S."/>
        </authorList>
    </citation>
    <scope>NUCLEOTIDE SEQUENCE [LARGE SCALE GENOMIC DNA]</scope>
    <source>
        <strain evidence="2">RWD-64-598 SS2</strain>
    </source>
</reference>
<keyword evidence="2" id="KW-1185">Reference proteome</keyword>
<comment type="caution">
    <text evidence="1">The sequence shown here is derived from an EMBL/GenBank/DDBJ whole genome shotgun (WGS) entry which is preliminary data.</text>
</comment>
<organism evidence="1 2">
    <name type="scientific">Coniophora puteana (strain RWD-64-598)</name>
    <name type="common">Brown rot fungus</name>
    <dbReference type="NCBI Taxonomy" id="741705"/>
    <lineage>
        <taxon>Eukaryota</taxon>
        <taxon>Fungi</taxon>
        <taxon>Dikarya</taxon>
        <taxon>Basidiomycota</taxon>
        <taxon>Agaricomycotina</taxon>
        <taxon>Agaricomycetes</taxon>
        <taxon>Agaricomycetidae</taxon>
        <taxon>Boletales</taxon>
        <taxon>Coniophorineae</taxon>
        <taxon>Coniophoraceae</taxon>
        <taxon>Coniophora</taxon>
    </lineage>
</organism>
<evidence type="ECO:0008006" key="3">
    <source>
        <dbReference type="Google" id="ProtNLM"/>
    </source>
</evidence>
<dbReference type="Proteomes" id="UP000053558">
    <property type="component" value="Unassembled WGS sequence"/>
</dbReference>
<sequence length="419" mass="47020">MTNVFKLKHEPTTLPDELWVEIFHHATFVDGTSGPSIYAYAERYGLHNRGNSPHELALRRSLTETRRHLPLVSRRWHRLATSYLYSSIWVNDVNVLPSLAATVSEPRPKGAHGLDAALGSYTKRLDVVLKDYTAEIDPSTCTQDFPNLADIIRSLPRLAVLVFASEMSDHSYLPEDILEAICSHRGIRALEWRTRALNPSPSQIITLLSSGSLLCPRILSCKHAALPSIHDGSTPPAAMQSLEFLSLDSLGWLSELTCDSFPHLRYLTIKESACTQIMVMFLESLGRPLTSVHYVVEPGQIADPFLLPTIARHCPNLTRFTFSIPANVFFDAGQFPLPSGTMRLPPVKRLAFMLYNGSEKDKAAPTCNHIWNLLKALTTRFPSIRVIEFLNIHIRYKSLLATAPSRLSGITFEYEFIDE</sequence>
<gene>
    <name evidence="1" type="ORF">CONPUDRAFT_70385</name>
</gene>
<protein>
    <recommendedName>
        <fullName evidence="3">F-box domain-containing protein</fullName>
    </recommendedName>
</protein>
<dbReference type="KEGG" id="cput:CONPUDRAFT_70385"/>
<dbReference type="GeneID" id="19208812"/>
<dbReference type="RefSeq" id="XP_007764205.1">
    <property type="nucleotide sequence ID" value="XM_007766015.1"/>
</dbReference>
<dbReference type="OrthoDB" id="3256525at2759"/>
<dbReference type="EMBL" id="JH711574">
    <property type="protein sequence ID" value="EIW85624.1"/>
    <property type="molecule type" value="Genomic_DNA"/>
</dbReference>
<proteinExistence type="predicted"/>
<accession>A0A5M3N3N5</accession>